<comment type="subcellular location">
    <subcellularLocation>
        <location evidence="1">Cell inner membrane</location>
        <topology evidence="1">Single-pass membrane protein</topology>
        <orientation evidence="1">Periplasmic side</orientation>
    </subcellularLocation>
</comment>
<sequence length="232" mass="25953">MKNLYLTLLSILFFGFAVHAQESKPLGKINAHIILDGKLLPIDTDTLKHFKEDDIDYATVIKDTEHKAIFGVNDEQMLLIVITKANKNKPENVALREKLSKINFAGTPKMAINPTLKKPSKDSIASGTFDFVSIEKQPQFPGGIKAFYQYLGENIKYPKEAQKNKIFGRVFLSFIVEKNGELSNIKLIRGVSSDIDAEAIRVVSGSPKWSPGIQFGVPVRVKYNINVNFNLN</sequence>
<evidence type="ECO:0000256" key="3">
    <source>
        <dbReference type="ARBA" id="ARBA00022448"/>
    </source>
</evidence>
<reference evidence="13" key="1">
    <citation type="submission" date="2018-05" db="EMBL/GenBank/DDBJ databases">
        <title>Pedobacter paludis sp. nov., isolated from wetland soil.</title>
        <authorList>
            <person name="Zhang Y."/>
        </authorList>
    </citation>
    <scope>NUCLEOTIDE SEQUENCE [LARGE SCALE GENOMIC DNA]</scope>
    <source>
        <strain evidence="13">R-8</strain>
    </source>
</reference>
<feature type="signal peptide" evidence="10">
    <location>
        <begin position="1"/>
        <end position="20"/>
    </location>
</feature>
<evidence type="ECO:0000256" key="9">
    <source>
        <dbReference type="ARBA" id="ARBA00023136"/>
    </source>
</evidence>
<keyword evidence="10" id="KW-0732">Signal</keyword>
<dbReference type="InterPro" id="IPR006260">
    <property type="entry name" value="TonB/TolA_C"/>
</dbReference>
<evidence type="ECO:0000256" key="1">
    <source>
        <dbReference type="ARBA" id="ARBA00004383"/>
    </source>
</evidence>
<protein>
    <recommendedName>
        <fullName evidence="11">TonB C-terminal domain-containing protein</fullName>
    </recommendedName>
</protein>
<keyword evidence="9" id="KW-0472">Membrane</keyword>
<dbReference type="GO" id="GO:0098797">
    <property type="term" value="C:plasma membrane protein complex"/>
    <property type="evidence" value="ECO:0007669"/>
    <property type="project" value="TreeGrafter"/>
</dbReference>
<evidence type="ECO:0000256" key="6">
    <source>
        <dbReference type="ARBA" id="ARBA00022692"/>
    </source>
</evidence>
<keyword evidence="4" id="KW-1003">Cell membrane</keyword>
<dbReference type="OrthoDB" id="649093at2"/>
<dbReference type="GO" id="GO:0055085">
    <property type="term" value="P:transmembrane transport"/>
    <property type="evidence" value="ECO:0007669"/>
    <property type="project" value="InterPro"/>
</dbReference>
<keyword evidence="13" id="KW-1185">Reference proteome</keyword>
<dbReference type="Gene3D" id="3.30.1150.10">
    <property type="match status" value="1"/>
</dbReference>
<proteinExistence type="inferred from homology"/>
<dbReference type="Proteomes" id="UP000245391">
    <property type="component" value="Unassembled WGS sequence"/>
</dbReference>
<evidence type="ECO:0000256" key="5">
    <source>
        <dbReference type="ARBA" id="ARBA00022519"/>
    </source>
</evidence>
<evidence type="ECO:0000256" key="10">
    <source>
        <dbReference type="SAM" id="SignalP"/>
    </source>
</evidence>
<name>A0A317F214_9SPHI</name>
<dbReference type="RefSeq" id="WP_109929538.1">
    <property type="nucleotide sequence ID" value="NZ_QGNY01000003.1"/>
</dbReference>
<organism evidence="12 13">
    <name type="scientific">Pedobacter paludis</name>
    <dbReference type="NCBI Taxonomy" id="2203212"/>
    <lineage>
        <taxon>Bacteria</taxon>
        <taxon>Pseudomonadati</taxon>
        <taxon>Bacteroidota</taxon>
        <taxon>Sphingobacteriia</taxon>
        <taxon>Sphingobacteriales</taxon>
        <taxon>Sphingobacteriaceae</taxon>
        <taxon>Pedobacter</taxon>
    </lineage>
</organism>
<feature type="chain" id="PRO_5016325582" description="TonB C-terminal domain-containing protein" evidence="10">
    <location>
        <begin position="21"/>
        <end position="232"/>
    </location>
</feature>
<evidence type="ECO:0000313" key="13">
    <source>
        <dbReference type="Proteomes" id="UP000245391"/>
    </source>
</evidence>
<comment type="caution">
    <text evidence="12">The sequence shown here is derived from an EMBL/GenBank/DDBJ whole genome shotgun (WGS) entry which is preliminary data.</text>
</comment>
<dbReference type="EMBL" id="QGNY01000003">
    <property type="protein sequence ID" value="PWS32087.1"/>
    <property type="molecule type" value="Genomic_DNA"/>
</dbReference>
<dbReference type="InterPro" id="IPR051045">
    <property type="entry name" value="TonB-dependent_transducer"/>
</dbReference>
<evidence type="ECO:0000256" key="8">
    <source>
        <dbReference type="ARBA" id="ARBA00022989"/>
    </source>
</evidence>
<dbReference type="AlphaFoldDB" id="A0A317F214"/>
<gene>
    <name evidence="12" type="ORF">DF947_09940</name>
</gene>
<evidence type="ECO:0000313" key="12">
    <source>
        <dbReference type="EMBL" id="PWS32087.1"/>
    </source>
</evidence>
<dbReference type="InterPro" id="IPR037682">
    <property type="entry name" value="TonB_C"/>
</dbReference>
<keyword evidence="6" id="KW-0812">Transmembrane</keyword>
<keyword evidence="5" id="KW-0997">Cell inner membrane</keyword>
<comment type="similarity">
    <text evidence="2">Belongs to the TonB family.</text>
</comment>
<dbReference type="GO" id="GO:0015031">
    <property type="term" value="P:protein transport"/>
    <property type="evidence" value="ECO:0007669"/>
    <property type="project" value="UniProtKB-KW"/>
</dbReference>
<accession>A0A317F214</accession>
<dbReference type="SUPFAM" id="SSF74653">
    <property type="entry name" value="TolA/TonB C-terminal domain"/>
    <property type="match status" value="1"/>
</dbReference>
<evidence type="ECO:0000256" key="7">
    <source>
        <dbReference type="ARBA" id="ARBA00022927"/>
    </source>
</evidence>
<keyword evidence="7" id="KW-0653">Protein transport</keyword>
<evidence type="ECO:0000259" key="11">
    <source>
        <dbReference type="PROSITE" id="PS52015"/>
    </source>
</evidence>
<dbReference type="PANTHER" id="PTHR33446:SF2">
    <property type="entry name" value="PROTEIN TONB"/>
    <property type="match status" value="1"/>
</dbReference>
<dbReference type="Pfam" id="PF03544">
    <property type="entry name" value="TonB_C"/>
    <property type="match status" value="1"/>
</dbReference>
<dbReference type="PANTHER" id="PTHR33446">
    <property type="entry name" value="PROTEIN TONB-RELATED"/>
    <property type="match status" value="1"/>
</dbReference>
<dbReference type="NCBIfam" id="TIGR01352">
    <property type="entry name" value="tonB_Cterm"/>
    <property type="match status" value="1"/>
</dbReference>
<evidence type="ECO:0000256" key="4">
    <source>
        <dbReference type="ARBA" id="ARBA00022475"/>
    </source>
</evidence>
<dbReference type="GO" id="GO:0031992">
    <property type="term" value="F:energy transducer activity"/>
    <property type="evidence" value="ECO:0007669"/>
    <property type="project" value="TreeGrafter"/>
</dbReference>
<keyword evidence="8" id="KW-1133">Transmembrane helix</keyword>
<keyword evidence="3" id="KW-0813">Transport</keyword>
<dbReference type="PROSITE" id="PS52015">
    <property type="entry name" value="TONB_CTD"/>
    <property type="match status" value="1"/>
</dbReference>
<evidence type="ECO:0000256" key="2">
    <source>
        <dbReference type="ARBA" id="ARBA00006555"/>
    </source>
</evidence>
<feature type="domain" description="TonB C-terminal" evidence="11">
    <location>
        <begin position="142"/>
        <end position="232"/>
    </location>
</feature>